<comment type="caution">
    <text evidence="1">The sequence shown here is derived from an EMBL/GenBank/DDBJ whole genome shotgun (WGS) entry which is preliminary data.</text>
</comment>
<sequence length="208" mass="23185">MLVSWIKSTLTEHALTQFVRLKSGFEILKSLELQYSTCSRSRKAKLHLQLQTLRKGTSNVTDYLHRAKSIADRLAAIGYSVSNEDLILAIVGGLPKSYDNLYMHVTSNSDPTSTEELQSLMLSQEVRLESQEQDDVPVNPPTTAFVATKSSSSQPPRGQSSDWSVAVVEAAVGKWEELRLGFSWKLGWVEDPEVDGMWDDDRGRPACP</sequence>
<organism evidence="1 2">
    <name type="scientific">Persea americana</name>
    <name type="common">Avocado</name>
    <dbReference type="NCBI Taxonomy" id="3435"/>
    <lineage>
        <taxon>Eukaryota</taxon>
        <taxon>Viridiplantae</taxon>
        <taxon>Streptophyta</taxon>
        <taxon>Embryophyta</taxon>
        <taxon>Tracheophyta</taxon>
        <taxon>Spermatophyta</taxon>
        <taxon>Magnoliopsida</taxon>
        <taxon>Magnoliidae</taxon>
        <taxon>Laurales</taxon>
        <taxon>Lauraceae</taxon>
        <taxon>Persea</taxon>
    </lineage>
</organism>
<dbReference type="EMBL" id="CM056811">
    <property type="protein sequence ID" value="KAJ8634765.1"/>
    <property type="molecule type" value="Genomic_DNA"/>
</dbReference>
<keyword evidence="2" id="KW-1185">Reference proteome</keyword>
<protein>
    <submittedName>
        <fullName evidence="1">Uncharacterized protein</fullName>
    </submittedName>
</protein>
<accession>A0ACC2LN22</accession>
<name>A0ACC2LN22_PERAE</name>
<dbReference type="Proteomes" id="UP001234297">
    <property type="component" value="Chromosome 3"/>
</dbReference>
<evidence type="ECO:0000313" key="1">
    <source>
        <dbReference type="EMBL" id="KAJ8634765.1"/>
    </source>
</evidence>
<gene>
    <name evidence="1" type="ORF">MRB53_009032</name>
</gene>
<reference evidence="1 2" key="1">
    <citation type="journal article" date="2022" name="Hortic Res">
        <title>A haplotype resolved chromosomal level avocado genome allows analysis of novel avocado genes.</title>
        <authorList>
            <person name="Nath O."/>
            <person name="Fletcher S.J."/>
            <person name="Hayward A."/>
            <person name="Shaw L.M."/>
            <person name="Masouleh A.K."/>
            <person name="Furtado A."/>
            <person name="Henry R.J."/>
            <person name="Mitter N."/>
        </authorList>
    </citation>
    <scope>NUCLEOTIDE SEQUENCE [LARGE SCALE GENOMIC DNA]</scope>
    <source>
        <strain evidence="2">cv. Hass</strain>
    </source>
</reference>
<evidence type="ECO:0000313" key="2">
    <source>
        <dbReference type="Proteomes" id="UP001234297"/>
    </source>
</evidence>
<proteinExistence type="predicted"/>